<accession>I9P2S5</accession>
<keyword evidence="4 5" id="KW-0560">Oxidoreductase</keyword>
<feature type="binding site" evidence="5">
    <location>
        <begin position="226"/>
        <end position="227"/>
    </location>
    <ligand>
        <name>substrate</name>
    </ligand>
</feature>
<dbReference type="Pfam" id="PF14819">
    <property type="entry name" value="QueF_N"/>
    <property type="match status" value="1"/>
</dbReference>
<dbReference type="AlphaFoldDB" id="I9P2S5"/>
<feature type="binding site" evidence="5">
    <location>
        <begin position="86"/>
        <end position="88"/>
    </location>
    <ligand>
        <name>substrate</name>
    </ligand>
</feature>
<comment type="similarity">
    <text evidence="5">Belongs to the GTP cyclohydrolase I family. QueF type 2 subfamily.</text>
</comment>
<keyword evidence="8" id="KW-1185">Reference proteome</keyword>
<dbReference type="PIRSF" id="PIRSF004750">
    <property type="entry name" value="Nitrile_oxidored_YqcD_prd"/>
    <property type="match status" value="1"/>
</dbReference>
<dbReference type="STRING" id="1195246.AGRI_06960"/>
<feature type="active site" description="Proton donor" evidence="5">
    <location>
        <position position="194"/>
    </location>
</feature>
<dbReference type="InterPro" id="IPR029500">
    <property type="entry name" value="QueF"/>
</dbReference>
<dbReference type="EC" id="1.7.1.13" evidence="5"/>
<dbReference type="UniPathway" id="UPA00392"/>
<evidence type="ECO:0000313" key="8">
    <source>
        <dbReference type="Proteomes" id="UP000035062"/>
    </source>
</evidence>
<dbReference type="Pfam" id="PF14489">
    <property type="entry name" value="QueF"/>
    <property type="match status" value="1"/>
</dbReference>
<dbReference type="InterPro" id="IPR029139">
    <property type="entry name" value="QueF_N"/>
</dbReference>
<organism evidence="7 8">
    <name type="scientific">Alishewanella agri BL06</name>
    <dbReference type="NCBI Taxonomy" id="1195246"/>
    <lineage>
        <taxon>Bacteria</taxon>
        <taxon>Pseudomonadati</taxon>
        <taxon>Pseudomonadota</taxon>
        <taxon>Gammaproteobacteria</taxon>
        <taxon>Alteromonadales</taxon>
        <taxon>Alteromonadaceae</taxon>
        <taxon>Alishewanella</taxon>
    </lineage>
</organism>
<evidence type="ECO:0000256" key="4">
    <source>
        <dbReference type="ARBA" id="ARBA00023002"/>
    </source>
</evidence>
<proteinExistence type="inferred from homology"/>
<feature type="binding site" evidence="5">
    <location>
        <begin position="255"/>
        <end position="256"/>
    </location>
    <ligand>
        <name>NADPH</name>
        <dbReference type="ChEBI" id="CHEBI:57783"/>
    </ligand>
</feature>
<comment type="caution">
    <text evidence="7">The sequence shown here is derived from an EMBL/GenBank/DDBJ whole genome shotgun (WGS) entry which is preliminary data.</text>
</comment>
<comment type="subunit">
    <text evidence="5">Homodimer.</text>
</comment>
<dbReference type="RefSeq" id="WP_008984283.1">
    <property type="nucleotide sequence ID" value="NZ_AKKU01000012.1"/>
</dbReference>
<reference evidence="7 8" key="1">
    <citation type="journal article" date="2012" name="J. Bacteriol.">
        <title>Genome Sequence of Pectin-Degrading Alishewanella agri, Isolated from Landfill Soil.</title>
        <authorList>
            <person name="Kim J."/>
            <person name="Jung J."/>
            <person name="Sung J.S."/>
            <person name="Chun J."/>
            <person name="Park W."/>
        </authorList>
    </citation>
    <scope>NUCLEOTIDE SEQUENCE [LARGE SCALE GENOMIC DNA]</scope>
    <source>
        <strain evidence="7 8">BL06</strain>
    </source>
</reference>
<feature type="active site" description="Thioimide intermediate" evidence="5">
    <location>
        <position position="187"/>
    </location>
</feature>
<dbReference type="SUPFAM" id="SSF55620">
    <property type="entry name" value="Tetrahydrobiopterin biosynthesis enzymes-like"/>
    <property type="match status" value="1"/>
</dbReference>
<sequence length="279" mass="31724">MTKSHSDVLAELSLGKITDYVDQYDATLLQAVPRSLGREAIGLGQQLPFVGQDIWHGYELSWLNSKGKPQVALATFVVPYDSPNLIESKSFKLYLNSFNQSRFADVGQVYQTMQRDLSACAGGNVKVSLHNVSEIMTFQPTWIPGICLDELDIEVDQYQYQASLLQLDPARGQVDEKLHSHLLKSNCLITSQPDWASVFIHYRGTALSHEALLKYLISFRSHNEFHEQCVERIYNDIWQLAKPDFLAVYARYTRRGGLDINPLRSSEPYSPPNIRLSRQ</sequence>
<keyword evidence="1 5" id="KW-0963">Cytoplasm</keyword>
<dbReference type="eggNOG" id="COG2904">
    <property type="taxonomic scope" value="Bacteria"/>
</dbReference>
<dbReference type="InterPro" id="IPR016428">
    <property type="entry name" value="QueF_type2"/>
</dbReference>
<dbReference type="GO" id="GO:0033739">
    <property type="term" value="F:preQ1 synthase activity"/>
    <property type="evidence" value="ECO:0007669"/>
    <property type="project" value="UniProtKB-UniRule"/>
</dbReference>
<keyword evidence="2 5" id="KW-0671">Queuosine biosynthesis</keyword>
<evidence type="ECO:0000256" key="5">
    <source>
        <dbReference type="HAMAP-Rule" id="MF_00817"/>
    </source>
</evidence>
<evidence type="ECO:0000256" key="1">
    <source>
        <dbReference type="ARBA" id="ARBA00022490"/>
    </source>
</evidence>
<comment type="function">
    <text evidence="5">Catalyzes the NADPH-dependent reduction of 7-cyano-7-deazaguanine (preQ0) to 7-aminomethyl-7-deazaguanine (preQ1).</text>
</comment>
<dbReference type="HAMAP" id="MF_00817">
    <property type="entry name" value="QueF_type2"/>
    <property type="match status" value="1"/>
</dbReference>
<dbReference type="PATRIC" id="fig|1195246.3.peg.1374"/>
<evidence type="ECO:0000313" key="7">
    <source>
        <dbReference type="EMBL" id="EIW89207.1"/>
    </source>
</evidence>
<dbReference type="Gene3D" id="3.30.1130.10">
    <property type="match status" value="2"/>
</dbReference>
<evidence type="ECO:0000259" key="6">
    <source>
        <dbReference type="Pfam" id="PF14819"/>
    </source>
</evidence>
<name>I9P2S5_9ALTE</name>
<evidence type="ECO:0000256" key="3">
    <source>
        <dbReference type="ARBA" id="ARBA00022857"/>
    </source>
</evidence>
<comment type="subcellular location">
    <subcellularLocation>
        <location evidence="5">Cytoplasm</location>
    </subcellularLocation>
</comment>
<dbReference type="eggNOG" id="COG0780">
    <property type="taxonomic scope" value="Bacteria"/>
</dbReference>
<gene>
    <name evidence="5 7" type="primary">queF</name>
    <name evidence="7" type="ORF">AGRI_06960</name>
</gene>
<dbReference type="PANTHER" id="PTHR34354">
    <property type="entry name" value="NADPH-DEPENDENT 7-CYANO-7-DEAZAGUANINE REDUCTASE"/>
    <property type="match status" value="1"/>
</dbReference>
<dbReference type="Proteomes" id="UP000035062">
    <property type="component" value="Unassembled WGS sequence"/>
</dbReference>
<keyword evidence="3 5" id="KW-0521">NADP</keyword>
<comment type="pathway">
    <text evidence="5">tRNA modification; tRNA-queuosine biosynthesis.</text>
</comment>
<feature type="domain" description="NADPH-dependent 7-cyano-7-deazaguanine reductase N-terminal" evidence="6">
    <location>
        <begin position="20"/>
        <end position="129"/>
    </location>
</feature>
<dbReference type="GO" id="GO:0005737">
    <property type="term" value="C:cytoplasm"/>
    <property type="evidence" value="ECO:0007669"/>
    <property type="project" value="UniProtKB-SubCell"/>
</dbReference>
<evidence type="ECO:0000256" key="2">
    <source>
        <dbReference type="ARBA" id="ARBA00022785"/>
    </source>
</evidence>
<dbReference type="PANTHER" id="PTHR34354:SF1">
    <property type="entry name" value="NADPH-DEPENDENT 7-CYANO-7-DEAZAGUANINE REDUCTASE"/>
    <property type="match status" value="1"/>
</dbReference>
<dbReference type="InterPro" id="IPR050084">
    <property type="entry name" value="NADPH_dep_7-cyano-7-deazaG_red"/>
</dbReference>
<dbReference type="EMBL" id="AKKU01000012">
    <property type="protein sequence ID" value="EIW89207.1"/>
    <property type="molecule type" value="Genomic_DNA"/>
</dbReference>
<dbReference type="InterPro" id="IPR043133">
    <property type="entry name" value="GTP-CH-I_C/QueF"/>
</dbReference>
<dbReference type="NCBIfam" id="TIGR03138">
    <property type="entry name" value="QueF"/>
    <property type="match status" value="1"/>
</dbReference>
<dbReference type="GO" id="GO:0008616">
    <property type="term" value="P:tRNA queuosine(34) biosynthetic process"/>
    <property type="evidence" value="ECO:0007669"/>
    <property type="project" value="UniProtKB-UniRule"/>
</dbReference>
<feature type="binding site" evidence="5">
    <location>
        <begin position="88"/>
        <end position="89"/>
    </location>
    <ligand>
        <name>NADPH</name>
        <dbReference type="ChEBI" id="CHEBI:57783"/>
    </ligand>
</feature>
<protein>
    <recommendedName>
        <fullName evidence="5">NADPH-dependent 7-cyano-7-deazaguanine reductase</fullName>
        <ecNumber evidence="5">1.7.1.13</ecNumber>
    </recommendedName>
    <alternativeName>
        <fullName evidence="5">7-cyano-7-carbaguanine reductase</fullName>
    </alternativeName>
    <alternativeName>
        <fullName evidence="5">NADPH-dependent nitrile oxidoreductase</fullName>
    </alternativeName>
    <alternativeName>
        <fullName evidence="5">PreQ(0) reductase</fullName>
    </alternativeName>
</protein>
<comment type="catalytic activity">
    <reaction evidence="5">
        <text>7-aminomethyl-7-carbaguanine + 2 NADP(+) = 7-cyano-7-carbaguanine + 2 NADPH + 3 H(+)</text>
        <dbReference type="Rhea" id="RHEA:13409"/>
        <dbReference type="ChEBI" id="CHEBI:15378"/>
        <dbReference type="ChEBI" id="CHEBI:45075"/>
        <dbReference type="ChEBI" id="CHEBI:57783"/>
        <dbReference type="ChEBI" id="CHEBI:58349"/>
        <dbReference type="ChEBI" id="CHEBI:58703"/>
        <dbReference type="EC" id="1.7.1.13"/>
    </reaction>
</comment>